<evidence type="ECO:0000259" key="2">
    <source>
        <dbReference type="Pfam" id="PF11127"/>
    </source>
</evidence>
<feature type="region of interest" description="Disordered" evidence="1">
    <location>
        <begin position="231"/>
        <end position="251"/>
    </location>
</feature>
<dbReference type="InterPro" id="IPR019587">
    <property type="entry name" value="Polyketide_cyclase/dehydratase"/>
</dbReference>
<evidence type="ECO:0000313" key="4">
    <source>
        <dbReference type="Proteomes" id="UP001518989"/>
    </source>
</evidence>
<accession>A0ABS3KLS1</accession>
<dbReference type="PANTHER" id="PTHR33824:SF7">
    <property type="entry name" value="POLYKETIDE CYCLASE_DEHYDRASE AND LIPID TRANSPORT SUPERFAMILY PROTEIN"/>
    <property type="match status" value="1"/>
</dbReference>
<organism evidence="3 4">
    <name type="scientific">Roseomonas haemaphysalidis</name>
    <dbReference type="NCBI Taxonomy" id="2768162"/>
    <lineage>
        <taxon>Bacteria</taxon>
        <taxon>Pseudomonadati</taxon>
        <taxon>Pseudomonadota</taxon>
        <taxon>Alphaproteobacteria</taxon>
        <taxon>Acetobacterales</taxon>
        <taxon>Roseomonadaceae</taxon>
        <taxon>Roseomonas</taxon>
    </lineage>
</organism>
<comment type="caution">
    <text evidence="3">The sequence shown here is derived from an EMBL/GenBank/DDBJ whole genome shotgun (WGS) entry which is preliminary data.</text>
</comment>
<protein>
    <submittedName>
        <fullName evidence="3">SRPBCC family protein</fullName>
    </submittedName>
</protein>
<dbReference type="InterPro" id="IPR023393">
    <property type="entry name" value="START-like_dom_sf"/>
</dbReference>
<proteinExistence type="predicted"/>
<dbReference type="EMBL" id="JACTNG010000002">
    <property type="protein sequence ID" value="MBO1078418.1"/>
    <property type="molecule type" value="Genomic_DNA"/>
</dbReference>
<dbReference type="InterPro" id="IPR047137">
    <property type="entry name" value="ORF3"/>
</dbReference>
<dbReference type="Gene3D" id="3.30.530.20">
    <property type="match status" value="1"/>
</dbReference>
<dbReference type="PANTHER" id="PTHR33824">
    <property type="entry name" value="POLYKETIDE CYCLASE/DEHYDRASE AND LIPID TRANSPORT SUPERFAMILY PROTEIN"/>
    <property type="match status" value="1"/>
</dbReference>
<dbReference type="Pfam" id="PF10604">
    <property type="entry name" value="Polyketide_cyc2"/>
    <property type="match status" value="1"/>
</dbReference>
<dbReference type="Proteomes" id="UP001518989">
    <property type="component" value="Unassembled WGS sequence"/>
</dbReference>
<evidence type="ECO:0000313" key="3">
    <source>
        <dbReference type="EMBL" id="MBO1078418.1"/>
    </source>
</evidence>
<feature type="domain" description="Inner membrane protein YgaP-like transmembrane" evidence="2">
    <location>
        <begin position="17"/>
        <end position="71"/>
    </location>
</feature>
<dbReference type="SUPFAM" id="SSF55961">
    <property type="entry name" value="Bet v1-like"/>
    <property type="match status" value="1"/>
</dbReference>
<sequence>MQRQTTRDALSLARPARNLGNSERLVSGAAGAATLLWAMRRGGVSGGLLAVLGTTLIARAASGYCPVVAAASATPTERRIARKQGWRSAAATVRSVTIARPPADVYRFFREVGNLPRFLQHVEQVTAIDEKRSHWLVRAPAGRTVEWDTIITEDHPNERIAWRSAPGANLQSVGWIKFRPAPGDRGTEVHASIAYEPPAGQLGRIAAKLWNDAPGGQAQGDLRRLKQVLETGEVPTPAMRRPDTTAAMPAA</sequence>
<dbReference type="Pfam" id="PF11127">
    <property type="entry name" value="YgaP-like_TM"/>
    <property type="match status" value="1"/>
</dbReference>
<name>A0ABS3KLS1_9PROT</name>
<reference evidence="3 4" key="1">
    <citation type="submission" date="2020-09" db="EMBL/GenBank/DDBJ databases">
        <title>Roseomonas.</title>
        <authorList>
            <person name="Zhu W."/>
        </authorList>
    </citation>
    <scope>NUCLEOTIDE SEQUENCE [LARGE SCALE GENOMIC DNA]</scope>
    <source>
        <strain evidence="3 4">573</strain>
    </source>
</reference>
<gene>
    <name evidence="3" type="ORF">IAI61_05205</name>
</gene>
<dbReference type="CDD" id="cd07817">
    <property type="entry name" value="SRPBCC_8"/>
    <property type="match status" value="1"/>
</dbReference>
<dbReference type="InterPro" id="IPR021309">
    <property type="entry name" value="YgaP-like_TM"/>
</dbReference>
<keyword evidence="4" id="KW-1185">Reference proteome</keyword>
<dbReference type="RefSeq" id="WP_207415841.1">
    <property type="nucleotide sequence ID" value="NZ_CP061178.1"/>
</dbReference>
<evidence type="ECO:0000256" key="1">
    <source>
        <dbReference type="SAM" id="MobiDB-lite"/>
    </source>
</evidence>